<feature type="transmembrane region" description="Helical" evidence="8">
    <location>
        <begin position="141"/>
        <end position="165"/>
    </location>
</feature>
<evidence type="ECO:0000313" key="9">
    <source>
        <dbReference type="EMBL" id="RBQ15235.1"/>
    </source>
</evidence>
<dbReference type="CDD" id="cd06173">
    <property type="entry name" value="MFS_MefA_like"/>
    <property type="match status" value="1"/>
</dbReference>
<protein>
    <submittedName>
        <fullName evidence="9">MFS transporter</fullName>
    </submittedName>
</protein>
<evidence type="ECO:0000256" key="1">
    <source>
        <dbReference type="ARBA" id="ARBA00004429"/>
    </source>
</evidence>
<dbReference type="PANTHER" id="PTHR23513">
    <property type="entry name" value="INTEGRAL MEMBRANE EFFLUX PROTEIN-RELATED"/>
    <property type="match status" value="1"/>
</dbReference>
<feature type="transmembrane region" description="Helical" evidence="8">
    <location>
        <begin position="263"/>
        <end position="282"/>
    </location>
</feature>
<evidence type="ECO:0000313" key="10">
    <source>
        <dbReference type="Proteomes" id="UP000253303"/>
    </source>
</evidence>
<feature type="transmembrane region" description="Helical" evidence="8">
    <location>
        <begin position="312"/>
        <end position="332"/>
    </location>
</feature>
<keyword evidence="5 8" id="KW-1133">Transmembrane helix</keyword>
<feature type="region of interest" description="Disordered" evidence="7">
    <location>
        <begin position="411"/>
        <end position="434"/>
    </location>
</feature>
<evidence type="ECO:0000256" key="6">
    <source>
        <dbReference type="ARBA" id="ARBA00023136"/>
    </source>
</evidence>
<reference evidence="9 10" key="1">
    <citation type="submission" date="2018-06" db="EMBL/GenBank/DDBJ databases">
        <title>Sphaerisporangium craniellae sp. nov., isolated from a marine sponge in the South China Sea.</title>
        <authorList>
            <person name="Li L."/>
        </authorList>
    </citation>
    <scope>NUCLEOTIDE SEQUENCE [LARGE SCALE GENOMIC DNA]</scope>
    <source>
        <strain evidence="9 10">LHW63015</strain>
    </source>
</reference>
<dbReference type="InterPro" id="IPR036259">
    <property type="entry name" value="MFS_trans_sf"/>
</dbReference>
<dbReference type="SUPFAM" id="SSF103473">
    <property type="entry name" value="MFS general substrate transporter"/>
    <property type="match status" value="1"/>
</dbReference>
<feature type="transmembrane region" description="Helical" evidence="8">
    <location>
        <begin position="78"/>
        <end position="99"/>
    </location>
</feature>
<proteinExistence type="predicted"/>
<keyword evidence="10" id="KW-1185">Reference proteome</keyword>
<dbReference type="Proteomes" id="UP000253303">
    <property type="component" value="Unassembled WGS sequence"/>
</dbReference>
<comment type="caution">
    <text evidence="9">The sequence shown here is derived from an EMBL/GenBank/DDBJ whole genome shotgun (WGS) entry which is preliminary data.</text>
</comment>
<keyword evidence="4 8" id="KW-0812">Transmembrane</keyword>
<dbReference type="OrthoDB" id="5494559at2"/>
<dbReference type="GO" id="GO:0005886">
    <property type="term" value="C:plasma membrane"/>
    <property type="evidence" value="ECO:0007669"/>
    <property type="project" value="UniProtKB-SubCell"/>
</dbReference>
<dbReference type="Pfam" id="PF07690">
    <property type="entry name" value="MFS_1"/>
    <property type="match status" value="1"/>
</dbReference>
<feature type="compositionally biased region" description="Basic and acidic residues" evidence="7">
    <location>
        <begin position="417"/>
        <end position="434"/>
    </location>
</feature>
<dbReference type="InterPro" id="IPR011701">
    <property type="entry name" value="MFS"/>
</dbReference>
<feature type="transmembrane region" description="Helical" evidence="8">
    <location>
        <begin position="385"/>
        <end position="403"/>
    </location>
</feature>
<evidence type="ECO:0000256" key="7">
    <source>
        <dbReference type="SAM" id="MobiDB-lite"/>
    </source>
</evidence>
<keyword evidence="3" id="KW-1003">Cell membrane</keyword>
<feature type="transmembrane region" description="Helical" evidence="8">
    <location>
        <begin position="222"/>
        <end position="243"/>
    </location>
</feature>
<organism evidence="9 10">
    <name type="scientific">Spongiactinospora rosea</name>
    <dbReference type="NCBI Taxonomy" id="2248750"/>
    <lineage>
        <taxon>Bacteria</taxon>
        <taxon>Bacillati</taxon>
        <taxon>Actinomycetota</taxon>
        <taxon>Actinomycetes</taxon>
        <taxon>Streptosporangiales</taxon>
        <taxon>Streptosporangiaceae</taxon>
        <taxon>Spongiactinospora</taxon>
    </lineage>
</organism>
<keyword evidence="2" id="KW-0813">Transport</keyword>
<comment type="subcellular location">
    <subcellularLocation>
        <location evidence="1">Cell inner membrane</location>
        <topology evidence="1">Multi-pass membrane protein</topology>
    </subcellularLocation>
</comment>
<dbReference type="PANTHER" id="PTHR23513:SF9">
    <property type="entry name" value="ENTEROBACTIN EXPORTER ENTS"/>
    <property type="match status" value="1"/>
</dbReference>
<gene>
    <name evidence="9" type="ORF">DP939_36955</name>
</gene>
<sequence>MFADVGPLRVKPYRRLLAASAVTALGGQLTAVAVPLQVYEITGSSAYIGLAALLALTPMVAGALWGGAIADVVDRRRMLLVTSGGIALVSVLLCAQAFAGLRSAVLLMALIAVQQGMYGANAAVSGAVVPRLVPAELLTAANALQSSAFLIGAVAGPLAAGLLLSVTDIETLYLIDAVALCATLWAVWRLPPLPPLDGGGAPRRAGPRQILEGFRYLVGRRILLVAYLADFIALFFGMPSALFPQLARETFGDPPGGGTALGVLNASLAAGALLTGLLSGTFTRTRRHGVMVTVSVCVWGAAIAAFGLTRELWAASLTLAVAGAGLVLLGVFRKTILQAAAKDAMRGRLQGADIVVAAGGPRLADFAHGTAGAAAGTTWTITGGGLLAVVVMLLTAAAFPVLWRYRAGRPATEEVTDPPRRPADPPGPDRDRCP</sequence>
<evidence type="ECO:0000256" key="3">
    <source>
        <dbReference type="ARBA" id="ARBA00022475"/>
    </source>
</evidence>
<feature type="transmembrane region" description="Helical" evidence="8">
    <location>
        <begin position="289"/>
        <end position="306"/>
    </location>
</feature>
<evidence type="ECO:0000256" key="2">
    <source>
        <dbReference type="ARBA" id="ARBA00022448"/>
    </source>
</evidence>
<dbReference type="EMBL" id="QMEY01000025">
    <property type="protein sequence ID" value="RBQ15235.1"/>
    <property type="molecule type" value="Genomic_DNA"/>
</dbReference>
<evidence type="ECO:0000256" key="5">
    <source>
        <dbReference type="ARBA" id="ARBA00022989"/>
    </source>
</evidence>
<keyword evidence="6 8" id="KW-0472">Membrane</keyword>
<dbReference type="Gene3D" id="1.20.1250.20">
    <property type="entry name" value="MFS general substrate transporter like domains"/>
    <property type="match status" value="1"/>
</dbReference>
<name>A0A366LMS2_9ACTN</name>
<evidence type="ECO:0000256" key="4">
    <source>
        <dbReference type="ARBA" id="ARBA00022692"/>
    </source>
</evidence>
<accession>A0A366LMS2</accession>
<dbReference type="GO" id="GO:0022857">
    <property type="term" value="F:transmembrane transporter activity"/>
    <property type="evidence" value="ECO:0007669"/>
    <property type="project" value="InterPro"/>
</dbReference>
<feature type="transmembrane region" description="Helical" evidence="8">
    <location>
        <begin position="47"/>
        <end position="66"/>
    </location>
</feature>
<dbReference type="AlphaFoldDB" id="A0A366LMS2"/>
<evidence type="ECO:0000256" key="8">
    <source>
        <dbReference type="SAM" id="Phobius"/>
    </source>
</evidence>